<dbReference type="PANTHER" id="PTHR40129:SF2">
    <property type="entry name" value="KETOPANTOATE REDUCTASE N-TERMINAL DOMAIN-CONTAINING PROTEIN"/>
    <property type="match status" value="1"/>
</dbReference>
<feature type="compositionally biased region" description="Basic and acidic residues" evidence="1">
    <location>
        <begin position="169"/>
        <end position="180"/>
    </location>
</feature>
<dbReference type="Proteomes" id="UP000005240">
    <property type="component" value="Unassembled WGS sequence"/>
</dbReference>
<dbReference type="SUPFAM" id="SSF51735">
    <property type="entry name" value="NAD(P)-binding Rossmann-fold domains"/>
    <property type="match status" value="1"/>
</dbReference>
<organism evidence="2">
    <name type="scientific">Puccinia triticina (isolate 1-1 / race 1 (BBBD))</name>
    <name type="common">Brown leaf rust fungus</name>
    <dbReference type="NCBI Taxonomy" id="630390"/>
    <lineage>
        <taxon>Eukaryota</taxon>
        <taxon>Fungi</taxon>
        <taxon>Dikarya</taxon>
        <taxon>Basidiomycota</taxon>
        <taxon>Pucciniomycotina</taxon>
        <taxon>Pucciniomycetes</taxon>
        <taxon>Pucciniales</taxon>
        <taxon>Pucciniaceae</taxon>
        <taxon>Puccinia</taxon>
    </lineage>
</organism>
<reference evidence="3" key="4">
    <citation type="submission" date="2025-05" db="UniProtKB">
        <authorList>
            <consortium name="EnsemblFungi"/>
        </authorList>
    </citation>
    <scope>IDENTIFICATION</scope>
    <source>
        <strain evidence="3">isolate 1-1 / race 1 (BBBD)</strain>
    </source>
</reference>
<dbReference type="AlphaFoldDB" id="A0A180G825"/>
<dbReference type="VEuPathDB" id="FungiDB:PTTG_08467"/>
<evidence type="ECO:0000256" key="1">
    <source>
        <dbReference type="SAM" id="MobiDB-lite"/>
    </source>
</evidence>
<name>A0A180G825_PUCT1</name>
<gene>
    <name evidence="2" type="ORF">PTTG_08467</name>
</gene>
<feature type="region of interest" description="Disordered" evidence="1">
    <location>
        <begin position="160"/>
        <end position="180"/>
    </location>
</feature>
<dbReference type="EnsemblFungi" id="PTTG_08467-t43_1">
    <property type="protein sequence ID" value="PTTG_08467-t43_1-p1"/>
    <property type="gene ID" value="PTTG_08467"/>
</dbReference>
<proteinExistence type="predicted"/>
<dbReference type="EMBL" id="ADAS02000163">
    <property type="protein sequence ID" value="OAV88629.1"/>
    <property type="molecule type" value="Genomic_DNA"/>
</dbReference>
<dbReference type="STRING" id="630390.A0A180G825"/>
<reference evidence="2" key="1">
    <citation type="submission" date="2009-11" db="EMBL/GenBank/DDBJ databases">
        <authorList>
            <consortium name="The Broad Institute Genome Sequencing Platform"/>
            <person name="Ward D."/>
            <person name="Feldgarden M."/>
            <person name="Earl A."/>
            <person name="Young S.K."/>
            <person name="Zeng Q."/>
            <person name="Koehrsen M."/>
            <person name="Alvarado L."/>
            <person name="Berlin A."/>
            <person name="Bochicchio J."/>
            <person name="Borenstein D."/>
            <person name="Chapman S.B."/>
            <person name="Chen Z."/>
            <person name="Engels R."/>
            <person name="Freedman E."/>
            <person name="Gellesch M."/>
            <person name="Goldberg J."/>
            <person name="Griggs A."/>
            <person name="Gujja S."/>
            <person name="Heilman E."/>
            <person name="Heiman D."/>
            <person name="Hepburn T."/>
            <person name="Howarth C."/>
            <person name="Jen D."/>
            <person name="Larson L."/>
            <person name="Lewis B."/>
            <person name="Mehta T."/>
            <person name="Park D."/>
            <person name="Pearson M."/>
            <person name="Roberts A."/>
            <person name="Saif S."/>
            <person name="Shea T."/>
            <person name="Shenoy N."/>
            <person name="Sisk P."/>
            <person name="Stolte C."/>
            <person name="Sykes S."/>
            <person name="Thomson T."/>
            <person name="Walk T."/>
            <person name="White J."/>
            <person name="Yandava C."/>
            <person name="Izard J."/>
            <person name="Baranova O.V."/>
            <person name="Blanton J.M."/>
            <person name="Tanner A.C."/>
            <person name="Dewhirst F.E."/>
            <person name="Haas B."/>
            <person name="Nusbaum C."/>
            <person name="Birren B."/>
        </authorList>
    </citation>
    <scope>NUCLEOTIDE SEQUENCE [LARGE SCALE GENOMIC DNA]</scope>
    <source>
        <strain evidence="2">1-1 BBBD Race 1</strain>
    </source>
</reference>
<dbReference type="PANTHER" id="PTHR40129">
    <property type="entry name" value="KETOPANTOATE REDUCTASE N-TERMINAL DOMAIN-CONTAINING PROTEIN"/>
    <property type="match status" value="1"/>
</dbReference>
<keyword evidence="4" id="KW-1185">Reference proteome</keyword>
<evidence type="ECO:0000313" key="3">
    <source>
        <dbReference type="EnsemblFungi" id="PTTG_08467-t43_1-p1"/>
    </source>
</evidence>
<sequence length="366" mass="40803">MMVTLDNRAQPPGIPTTHPVQQAVQEPIDLLILGAGWSAGFLISYLDENQKHLTYRTTTTCGGGRYNSIKFKFDPTADLSKSRKEEEKVQESTNQFESLPDARSILISFPVKNSGASSFLVHSYLRSRSSSSLLGNSNDPNLKDHFVNFIQLGSTGIFDGGPTLSSQSSEEKNKTKEEEEGKMIWIDRHSKYDKTNARAESEDELLQLNGSKPISKLEVRTTVMNLSGLWGGSRSIRNYVGKVAPSIEALSMKTSVHMIHGLDVARAIVAVIDRFDLAAGQRWILTDQRVYDWWDLASAWGLSALDNAHSHQTIGPQAHWVNQLMQEHNIRALPRPPSALGRALDSRQFWDTFGLTPVRARMELLA</sequence>
<protein>
    <submittedName>
        <fullName evidence="2 3">Uncharacterized protein</fullName>
    </submittedName>
</protein>
<dbReference type="InterPro" id="IPR036291">
    <property type="entry name" value="NAD(P)-bd_dom_sf"/>
</dbReference>
<reference evidence="3 4" key="3">
    <citation type="journal article" date="2017" name="G3 (Bethesda)">
        <title>Comparative analysis highlights variable genome content of wheat rusts and divergence of the mating loci.</title>
        <authorList>
            <person name="Cuomo C.A."/>
            <person name="Bakkeren G."/>
            <person name="Khalil H.B."/>
            <person name="Panwar V."/>
            <person name="Joly D."/>
            <person name="Linning R."/>
            <person name="Sakthikumar S."/>
            <person name="Song X."/>
            <person name="Adiconis X."/>
            <person name="Fan L."/>
            <person name="Goldberg J.M."/>
            <person name="Levin J.Z."/>
            <person name="Young S."/>
            <person name="Zeng Q."/>
            <person name="Anikster Y."/>
            <person name="Bruce M."/>
            <person name="Wang M."/>
            <person name="Yin C."/>
            <person name="McCallum B."/>
            <person name="Szabo L.J."/>
            <person name="Hulbert S."/>
            <person name="Chen X."/>
            <person name="Fellers J.P."/>
        </authorList>
    </citation>
    <scope>NUCLEOTIDE SEQUENCE</scope>
    <source>
        <strain evidence="4">Isolate 1-1 / race 1 (BBBD)</strain>
        <strain evidence="3">isolate 1-1 / race 1 (BBBD)</strain>
    </source>
</reference>
<dbReference type="OrthoDB" id="674948at2759"/>
<dbReference type="Gene3D" id="3.40.50.720">
    <property type="entry name" value="NAD(P)-binding Rossmann-like Domain"/>
    <property type="match status" value="1"/>
</dbReference>
<accession>A0A180G825</accession>
<evidence type="ECO:0000313" key="2">
    <source>
        <dbReference type="EMBL" id="OAV88629.1"/>
    </source>
</evidence>
<evidence type="ECO:0000313" key="4">
    <source>
        <dbReference type="Proteomes" id="UP000005240"/>
    </source>
</evidence>
<reference evidence="2" key="2">
    <citation type="submission" date="2016-05" db="EMBL/GenBank/DDBJ databases">
        <title>Comparative analysis highlights variable genome content of wheat rusts and divergence of the mating loci.</title>
        <authorList>
            <person name="Cuomo C.A."/>
            <person name="Bakkeren G."/>
            <person name="Szabo L."/>
            <person name="Khalil H."/>
            <person name="Joly D."/>
            <person name="Goldberg J."/>
            <person name="Young S."/>
            <person name="Zeng Q."/>
            <person name="Fellers J."/>
        </authorList>
    </citation>
    <scope>NUCLEOTIDE SEQUENCE [LARGE SCALE GENOMIC DNA]</scope>
    <source>
        <strain evidence="2">1-1 BBBD Race 1</strain>
    </source>
</reference>